<proteinExistence type="predicted"/>
<organism evidence="1 2">
    <name type="scientific">Nocardia mangyaensis</name>
    <dbReference type="NCBI Taxonomy" id="2213200"/>
    <lineage>
        <taxon>Bacteria</taxon>
        <taxon>Bacillati</taxon>
        <taxon>Actinomycetota</taxon>
        <taxon>Actinomycetes</taxon>
        <taxon>Mycobacteriales</taxon>
        <taxon>Nocardiaceae</taxon>
        <taxon>Nocardia</taxon>
    </lineage>
</organism>
<evidence type="ECO:0008006" key="3">
    <source>
        <dbReference type="Google" id="ProtNLM"/>
    </source>
</evidence>
<sequence>MLSVTRQTKCPTGGTVFALPKGSRTRQVPLSKWQLRRIDEHVAKCSPVSVTLPWNTLDRGATTVRLSIVRTDEEPWYASRFSEGPWAKAFEAAGLAQRRQLDGVHALRHVYC</sequence>
<protein>
    <recommendedName>
        <fullName evidence="3">Tyr recombinase domain-containing protein</fullName>
    </recommendedName>
</protein>
<accession>A0A1J0VQC3</accession>
<dbReference type="AlphaFoldDB" id="A0A1J0VQC3"/>
<reference evidence="1" key="1">
    <citation type="submission" date="2016-11" db="EMBL/GenBank/DDBJ databases">
        <authorList>
            <person name="Jaros S."/>
            <person name="Januszkiewicz K."/>
            <person name="Wedrychowicz H."/>
        </authorList>
    </citation>
    <scope>NUCLEOTIDE SEQUENCE [LARGE SCALE GENOMIC DNA]</scope>
    <source>
        <strain evidence="1">Y48</strain>
    </source>
</reference>
<dbReference type="EMBL" id="CP018082">
    <property type="protein sequence ID" value="APE34243.1"/>
    <property type="molecule type" value="Genomic_DNA"/>
</dbReference>
<evidence type="ECO:0000313" key="1">
    <source>
        <dbReference type="EMBL" id="APE34243.1"/>
    </source>
</evidence>
<gene>
    <name evidence="1" type="ORF">BOX37_10030</name>
</gene>
<dbReference type="KEGG" id="nsl:BOX37_10030"/>
<name>A0A1J0VQC3_9NOCA</name>
<dbReference type="Proteomes" id="UP000183810">
    <property type="component" value="Chromosome"/>
</dbReference>
<evidence type="ECO:0000313" key="2">
    <source>
        <dbReference type="Proteomes" id="UP000183810"/>
    </source>
</evidence>
<keyword evidence="2" id="KW-1185">Reference proteome</keyword>